<keyword evidence="2" id="KW-0812">Transmembrane</keyword>
<keyword evidence="2" id="KW-0472">Membrane</keyword>
<comment type="caution">
    <text evidence="3">The sequence shown here is derived from an EMBL/GenBank/DDBJ whole genome shotgun (WGS) entry which is preliminary data.</text>
</comment>
<feature type="region of interest" description="Disordered" evidence="1">
    <location>
        <begin position="73"/>
        <end position="116"/>
    </location>
</feature>
<evidence type="ECO:0000313" key="4">
    <source>
        <dbReference type="Proteomes" id="UP001175261"/>
    </source>
</evidence>
<gene>
    <name evidence="3" type="ORF">NLU13_9525</name>
</gene>
<dbReference type="PANTHER" id="PTHR36587:SF2">
    <property type="entry name" value="EXPRESSION SITE-ASSOCIATED GENE 3 (ESAG3)-LIKE PROTEIN"/>
    <property type="match status" value="1"/>
</dbReference>
<dbReference type="CDD" id="cd22997">
    <property type="entry name" value="GT_LH"/>
    <property type="match status" value="1"/>
</dbReference>
<proteinExistence type="predicted"/>
<evidence type="ECO:0000256" key="2">
    <source>
        <dbReference type="SAM" id="Phobius"/>
    </source>
</evidence>
<feature type="transmembrane region" description="Helical" evidence="2">
    <location>
        <begin position="29"/>
        <end position="48"/>
    </location>
</feature>
<dbReference type="Proteomes" id="UP001175261">
    <property type="component" value="Unassembled WGS sequence"/>
</dbReference>
<feature type="compositionally biased region" description="Basic and acidic residues" evidence="1">
    <location>
        <begin position="341"/>
        <end position="361"/>
    </location>
</feature>
<protein>
    <submittedName>
        <fullName evidence="3">Uncharacterized protein</fullName>
    </submittedName>
</protein>
<sequence>MVSLLPTKGRANTGLATFGERLFAYRRPALVVVSFAITFLILEGIYLWSDAWSTKDAFSVIIPIADKPTETITQQGTHATTPNEKSQNTPSISSSSDGSQKDQKTSSTFPEQPSNEVKTSALHYVVPASNPNHMLCAVVASALANRYPIPYIVGWKGEGKYNASTAHFAKLYTIQRYLHQLPHGGEDDDLIIIFGDGHDVVTQLPAEVMIERYFELAADADRRLADKFGISVEEAHKRGLKQTLFWGADKMCWPSMPEEAQCSMIPGSHLPQNIFGAKSGNDDFTYQEAKFLNSGSVIGPIGDLRTFVDAGITEMETTFDEHFTYRNSDQIYLARLYGRQEVSRTEQAETEARAEVEESKKPKASGKPKVAKEPGKSEVSKGPEKPKAPKESEESKAIDEHTDSDDGHRSEDAPKPEVAGAKRSGFVKSERRRPKEVVEYHLAIDYESVFVQTGCYSHKWMRMLPYNNSDNSAAVKKDPISHGKYFEPYKIQMPANIYKAFQRVFHSLGDDQPATSARAWIGSLKLDTNIITKSIFGFYHATCSKANMIRDFKTYWFHPLIEPLMRAAARSIQKEEAITEKLIDGRQWVHKKIYPSAALGEEKLGGVFTDYVREVYIPYMDLCAEHLGILQSELGA</sequence>
<keyword evidence="4" id="KW-1185">Reference proteome</keyword>
<evidence type="ECO:0000313" key="3">
    <source>
        <dbReference type="EMBL" id="KAK0383614.1"/>
    </source>
</evidence>
<dbReference type="PANTHER" id="PTHR36587">
    <property type="entry name" value="EXPRESSION SITE-ASSOCIATED GENE 3 (ESAG3)-LIKE PROTEIN"/>
    <property type="match status" value="1"/>
</dbReference>
<dbReference type="AlphaFoldDB" id="A0AA39L4I1"/>
<reference evidence="3" key="1">
    <citation type="submission" date="2022-10" db="EMBL/GenBank/DDBJ databases">
        <title>Determination and structural analysis of whole genome sequence of Sarocladium strictum F4-1.</title>
        <authorList>
            <person name="Hu L."/>
            <person name="Jiang Y."/>
        </authorList>
    </citation>
    <scope>NUCLEOTIDE SEQUENCE</scope>
    <source>
        <strain evidence="3">F4-1</strain>
    </source>
</reference>
<organism evidence="3 4">
    <name type="scientific">Sarocladium strictum</name>
    <name type="common">Black bundle disease fungus</name>
    <name type="synonym">Acremonium strictum</name>
    <dbReference type="NCBI Taxonomy" id="5046"/>
    <lineage>
        <taxon>Eukaryota</taxon>
        <taxon>Fungi</taxon>
        <taxon>Dikarya</taxon>
        <taxon>Ascomycota</taxon>
        <taxon>Pezizomycotina</taxon>
        <taxon>Sordariomycetes</taxon>
        <taxon>Hypocreomycetidae</taxon>
        <taxon>Hypocreales</taxon>
        <taxon>Sarocladiaceae</taxon>
        <taxon>Sarocladium</taxon>
    </lineage>
</organism>
<feature type="region of interest" description="Disordered" evidence="1">
    <location>
        <begin position="341"/>
        <end position="430"/>
    </location>
</feature>
<feature type="compositionally biased region" description="Polar residues" evidence="1">
    <location>
        <begin position="73"/>
        <end position="90"/>
    </location>
</feature>
<accession>A0AA39L4I1</accession>
<dbReference type="EMBL" id="JAPDFR010000009">
    <property type="protein sequence ID" value="KAK0383614.1"/>
    <property type="molecule type" value="Genomic_DNA"/>
</dbReference>
<name>A0AA39L4I1_SARSR</name>
<feature type="compositionally biased region" description="Basic and acidic residues" evidence="1">
    <location>
        <begin position="370"/>
        <end position="415"/>
    </location>
</feature>
<keyword evidence="2" id="KW-1133">Transmembrane helix</keyword>
<evidence type="ECO:0000256" key="1">
    <source>
        <dbReference type="SAM" id="MobiDB-lite"/>
    </source>
</evidence>